<organism evidence="2 3">
    <name type="scientific">Virgisporangium aliadipatigenens</name>
    <dbReference type="NCBI Taxonomy" id="741659"/>
    <lineage>
        <taxon>Bacteria</taxon>
        <taxon>Bacillati</taxon>
        <taxon>Actinomycetota</taxon>
        <taxon>Actinomycetes</taxon>
        <taxon>Micromonosporales</taxon>
        <taxon>Micromonosporaceae</taxon>
        <taxon>Virgisporangium</taxon>
    </lineage>
</organism>
<dbReference type="Proteomes" id="UP000619260">
    <property type="component" value="Unassembled WGS sequence"/>
</dbReference>
<gene>
    <name evidence="2" type="ORF">Val02_45760</name>
</gene>
<evidence type="ECO:0000313" key="3">
    <source>
        <dbReference type="Proteomes" id="UP000619260"/>
    </source>
</evidence>
<feature type="transmembrane region" description="Helical" evidence="1">
    <location>
        <begin position="54"/>
        <end position="74"/>
    </location>
</feature>
<sequence length="88" mass="9329">MGPLLELLTVGAVTAPLWTVFLWGTRAYRFLFALVVLVQAPVAVVGFYPPPSAALHLLVLAGGLLISVLSIFLIRPSTKAPVHVPARG</sequence>
<evidence type="ECO:0000256" key="1">
    <source>
        <dbReference type="SAM" id="Phobius"/>
    </source>
</evidence>
<protein>
    <submittedName>
        <fullName evidence="2">Uncharacterized protein</fullName>
    </submittedName>
</protein>
<keyword evidence="3" id="KW-1185">Reference proteome</keyword>
<proteinExistence type="predicted"/>
<comment type="caution">
    <text evidence="2">The sequence shown here is derived from an EMBL/GenBank/DDBJ whole genome shotgun (WGS) entry which is preliminary data.</text>
</comment>
<dbReference type="AlphaFoldDB" id="A0A8J3YPL1"/>
<dbReference type="EMBL" id="BOPF01000016">
    <property type="protein sequence ID" value="GIJ47690.1"/>
    <property type="molecule type" value="Genomic_DNA"/>
</dbReference>
<reference evidence="2" key="1">
    <citation type="submission" date="2021-01" db="EMBL/GenBank/DDBJ databases">
        <title>Whole genome shotgun sequence of Virgisporangium aliadipatigenens NBRC 105644.</title>
        <authorList>
            <person name="Komaki H."/>
            <person name="Tamura T."/>
        </authorList>
    </citation>
    <scope>NUCLEOTIDE SEQUENCE</scope>
    <source>
        <strain evidence="2">NBRC 105644</strain>
    </source>
</reference>
<name>A0A8J3YPL1_9ACTN</name>
<accession>A0A8J3YPL1</accession>
<evidence type="ECO:0000313" key="2">
    <source>
        <dbReference type="EMBL" id="GIJ47690.1"/>
    </source>
</evidence>
<dbReference type="RefSeq" id="WP_203901197.1">
    <property type="nucleotide sequence ID" value="NZ_BOPF01000016.1"/>
</dbReference>
<keyword evidence="1" id="KW-0472">Membrane</keyword>
<feature type="transmembrane region" description="Helical" evidence="1">
    <location>
        <begin position="6"/>
        <end position="23"/>
    </location>
</feature>
<keyword evidence="1" id="KW-0812">Transmembrane</keyword>
<keyword evidence="1" id="KW-1133">Transmembrane helix</keyword>
<feature type="transmembrane region" description="Helical" evidence="1">
    <location>
        <begin position="30"/>
        <end position="48"/>
    </location>
</feature>